<name>A0A2K2CLU5_BRADI</name>
<reference evidence="1 2" key="1">
    <citation type="journal article" date="2010" name="Nature">
        <title>Genome sequencing and analysis of the model grass Brachypodium distachyon.</title>
        <authorList>
            <consortium name="International Brachypodium Initiative"/>
        </authorList>
    </citation>
    <scope>NUCLEOTIDE SEQUENCE [LARGE SCALE GENOMIC DNA]</scope>
    <source>
        <strain evidence="1 2">Bd21</strain>
    </source>
</reference>
<evidence type="ECO:0000313" key="1">
    <source>
        <dbReference type="EMBL" id="PNT62998.1"/>
    </source>
</evidence>
<sequence>MAAECRTAGRRRETQEISLVLPAGKKVCVGGARPLLHCMAWTSPGHGRLGIVSSKCPEGGSPGCHVPSLHIL</sequence>
<proteinExistence type="predicted"/>
<dbReference type="EMBL" id="CM000883">
    <property type="protein sequence ID" value="PNT62998.1"/>
    <property type="molecule type" value="Genomic_DNA"/>
</dbReference>
<dbReference type="InParanoid" id="A0A2K2CLU5"/>
<dbReference type="AlphaFoldDB" id="A0A2K2CLU5"/>
<dbReference type="EnsemblPlants" id="PNT62998">
    <property type="protein sequence ID" value="PNT62998"/>
    <property type="gene ID" value="BRADI_4g10393v3"/>
</dbReference>
<dbReference type="Gramene" id="PNT62998">
    <property type="protein sequence ID" value="PNT62998"/>
    <property type="gene ID" value="BRADI_4g10393v3"/>
</dbReference>
<organism evidence="1">
    <name type="scientific">Brachypodium distachyon</name>
    <name type="common">Purple false brome</name>
    <name type="synonym">Trachynia distachya</name>
    <dbReference type="NCBI Taxonomy" id="15368"/>
    <lineage>
        <taxon>Eukaryota</taxon>
        <taxon>Viridiplantae</taxon>
        <taxon>Streptophyta</taxon>
        <taxon>Embryophyta</taxon>
        <taxon>Tracheophyta</taxon>
        <taxon>Spermatophyta</taxon>
        <taxon>Magnoliopsida</taxon>
        <taxon>Liliopsida</taxon>
        <taxon>Poales</taxon>
        <taxon>Poaceae</taxon>
        <taxon>BOP clade</taxon>
        <taxon>Pooideae</taxon>
        <taxon>Stipodae</taxon>
        <taxon>Brachypodieae</taxon>
        <taxon>Brachypodium</taxon>
    </lineage>
</organism>
<evidence type="ECO:0000313" key="2">
    <source>
        <dbReference type="EnsemblPlants" id="PNT62998"/>
    </source>
</evidence>
<protein>
    <submittedName>
        <fullName evidence="1 2">Uncharacterized protein</fullName>
    </submittedName>
</protein>
<gene>
    <name evidence="1" type="ORF">BRADI_4g10393v3</name>
</gene>
<accession>A0A2K2CLU5</accession>
<evidence type="ECO:0000313" key="3">
    <source>
        <dbReference type="Proteomes" id="UP000008810"/>
    </source>
</evidence>
<keyword evidence="3" id="KW-1185">Reference proteome</keyword>
<dbReference type="Proteomes" id="UP000008810">
    <property type="component" value="Chromosome 4"/>
</dbReference>
<reference evidence="2" key="3">
    <citation type="submission" date="2018-08" db="UniProtKB">
        <authorList>
            <consortium name="EnsemblPlants"/>
        </authorList>
    </citation>
    <scope>IDENTIFICATION</scope>
    <source>
        <strain evidence="2">cv. Bd21</strain>
    </source>
</reference>
<reference evidence="1" key="2">
    <citation type="submission" date="2017-06" db="EMBL/GenBank/DDBJ databases">
        <title>WGS assembly of Brachypodium distachyon.</title>
        <authorList>
            <consortium name="The International Brachypodium Initiative"/>
            <person name="Lucas S."/>
            <person name="Harmon-Smith M."/>
            <person name="Lail K."/>
            <person name="Tice H."/>
            <person name="Grimwood J."/>
            <person name="Bruce D."/>
            <person name="Barry K."/>
            <person name="Shu S."/>
            <person name="Lindquist E."/>
            <person name="Wang M."/>
            <person name="Pitluck S."/>
            <person name="Vogel J.P."/>
            <person name="Garvin D.F."/>
            <person name="Mockler T.C."/>
            <person name="Schmutz J."/>
            <person name="Rokhsar D."/>
            <person name="Bevan M.W."/>
        </authorList>
    </citation>
    <scope>NUCLEOTIDE SEQUENCE</scope>
    <source>
        <strain evidence="1">Bd21</strain>
    </source>
</reference>